<reference evidence="2" key="1">
    <citation type="submission" date="2020-10" db="EMBL/GenBank/DDBJ databases">
        <authorList>
            <person name="Gilroy R."/>
        </authorList>
    </citation>
    <scope>NUCLEOTIDE SEQUENCE</scope>
    <source>
        <strain evidence="2">21143</strain>
    </source>
</reference>
<evidence type="ECO:0000256" key="1">
    <source>
        <dbReference type="SAM" id="Phobius"/>
    </source>
</evidence>
<dbReference type="PANTHER" id="PTHR34387:SF2">
    <property type="entry name" value="SLR1258 PROTEIN"/>
    <property type="match status" value="1"/>
</dbReference>
<dbReference type="EMBL" id="DVKT01000051">
    <property type="protein sequence ID" value="HIT39696.1"/>
    <property type="molecule type" value="Genomic_DNA"/>
</dbReference>
<dbReference type="InterPro" id="IPR016907">
    <property type="entry name" value="UCP029033"/>
</dbReference>
<proteinExistence type="predicted"/>
<comment type="caution">
    <text evidence="2">The sequence shown here is derived from an EMBL/GenBank/DDBJ whole genome shotgun (WGS) entry which is preliminary data.</text>
</comment>
<dbReference type="PANTHER" id="PTHR34387">
    <property type="entry name" value="SLR1258 PROTEIN"/>
    <property type="match status" value="1"/>
</dbReference>
<evidence type="ECO:0000313" key="2">
    <source>
        <dbReference type="EMBL" id="HIT39696.1"/>
    </source>
</evidence>
<dbReference type="AlphaFoldDB" id="A0A9D1GF35"/>
<keyword evidence="1" id="KW-1133">Transmembrane helix</keyword>
<protein>
    <submittedName>
        <fullName evidence="2">SIMPL domain-containing protein</fullName>
    </submittedName>
</protein>
<feature type="transmembrane region" description="Helical" evidence="1">
    <location>
        <begin position="7"/>
        <end position="29"/>
    </location>
</feature>
<dbReference type="Gene3D" id="3.30.70.2970">
    <property type="entry name" value="Protein of unknown function (DUF541), domain 2"/>
    <property type="match status" value="1"/>
</dbReference>
<keyword evidence="1" id="KW-0472">Membrane</keyword>
<accession>A0A9D1GF35</accession>
<sequence>MKALNKALPGLCIGIGLIVMGCLLSHGIITVKDRDRIVTVKGLAEREVKADRVIWPLVFKEIGNDMTSIYNAVNKKNEIVCDFLKNNGINENEISIAAPQIIDMRAERYANNNEIPYRYNVTSVITVTSNQIDKVRELISRQVDLLKQGVAIIDGDYRYTTQYSFTGLNDIKPEMIEEATVAARLAAEKFAKDSDSKLGKIRRANQGQFVISNRDENTPYIKEVRVVTTIDYYLKD</sequence>
<reference evidence="2" key="2">
    <citation type="journal article" date="2021" name="PeerJ">
        <title>Extensive microbial diversity within the chicken gut microbiome revealed by metagenomics and culture.</title>
        <authorList>
            <person name="Gilroy R."/>
            <person name="Ravi A."/>
            <person name="Getino M."/>
            <person name="Pursley I."/>
            <person name="Horton D.L."/>
            <person name="Alikhan N.F."/>
            <person name="Baker D."/>
            <person name="Gharbi K."/>
            <person name="Hall N."/>
            <person name="Watson M."/>
            <person name="Adriaenssens E.M."/>
            <person name="Foster-Nyarko E."/>
            <person name="Jarju S."/>
            <person name="Secka A."/>
            <person name="Antonio M."/>
            <person name="Oren A."/>
            <person name="Chaudhuri R.R."/>
            <person name="La Ragione R."/>
            <person name="Hildebrand F."/>
            <person name="Pallen M.J."/>
        </authorList>
    </citation>
    <scope>NUCLEOTIDE SEQUENCE</scope>
    <source>
        <strain evidence="2">21143</strain>
    </source>
</reference>
<organism evidence="2 3">
    <name type="scientific">Candidatus Caccoplasma intestinavium</name>
    <dbReference type="NCBI Taxonomy" id="2840716"/>
    <lineage>
        <taxon>Bacteria</taxon>
        <taxon>Pseudomonadati</taxon>
        <taxon>Bacteroidota</taxon>
        <taxon>Bacteroidia</taxon>
        <taxon>Bacteroidales</taxon>
        <taxon>Bacteroidaceae</taxon>
        <taxon>Bacteroidaceae incertae sedis</taxon>
        <taxon>Candidatus Caccoplasma</taxon>
    </lineage>
</organism>
<dbReference type="Pfam" id="PF04402">
    <property type="entry name" value="SIMPL"/>
    <property type="match status" value="1"/>
</dbReference>
<dbReference type="InterPro" id="IPR052022">
    <property type="entry name" value="26kDa_periplasmic_antigen"/>
</dbReference>
<dbReference type="Proteomes" id="UP000886722">
    <property type="component" value="Unassembled WGS sequence"/>
</dbReference>
<keyword evidence="1" id="KW-0812">Transmembrane</keyword>
<dbReference type="PROSITE" id="PS51257">
    <property type="entry name" value="PROKAR_LIPOPROTEIN"/>
    <property type="match status" value="1"/>
</dbReference>
<dbReference type="GO" id="GO:0006974">
    <property type="term" value="P:DNA damage response"/>
    <property type="evidence" value="ECO:0007669"/>
    <property type="project" value="TreeGrafter"/>
</dbReference>
<evidence type="ECO:0000313" key="3">
    <source>
        <dbReference type="Proteomes" id="UP000886722"/>
    </source>
</evidence>
<gene>
    <name evidence="2" type="ORF">IAD06_06635</name>
</gene>
<name>A0A9D1GF35_9BACT</name>
<dbReference type="PIRSF" id="PIRSF029033">
    <property type="entry name" value="UCP029033"/>
    <property type="match status" value="1"/>
</dbReference>
<dbReference type="InterPro" id="IPR007497">
    <property type="entry name" value="SIMPL/DUF541"/>
</dbReference>